<evidence type="ECO:0000256" key="1">
    <source>
        <dbReference type="ARBA" id="ARBA00022857"/>
    </source>
</evidence>
<sequence length="324" mass="34477">MAWRLIIRSTGGPEVMEREDFDPPAPLFGEVLIAQEAVGLNFIDTYVRTGLYPASLPTGLGVEAAGTVEAVGEGVQTLRPGDRVAYCGGSHGSYATHRIMPAVRVLKLPESVSCEVAAAIMLKGMTACFLAEDCAKMEAGQTALVHAAAGGVGSLLVPWLRDMGVIVIAHSGSSEKAAKAQASGATHSLHMPYEELAETVRELTGQKGVDAVFDGVGKTGWFPSIKSLKRRGLMVSFGNASGPVPPIDLLDLSRAGSLFLTRPTLFDYIAEDSEYHHMGDRLFDRIARDVVRADIGRRFALGEAADAHRALESRMTVGSTVLLI</sequence>
<keyword evidence="1" id="KW-0521">NADP</keyword>
<organism evidence="4 5">
    <name type="scientific">Rhizorhapis suberifaciens</name>
    <name type="common">corky root of lettuce</name>
    <dbReference type="NCBI Taxonomy" id="13656"/>
    <lineage>
        <taxon>Bacteria</taxon>
        <taxon>Pseudomonadati</taxon>
        <taxon>Pseudomonadota</taxon>
        <taxon>Alphaproteobacteria</taxon>
        <taxon>Sphingomonadales</taxon>
        <taxon>Sphingomonadaceae</taxon>
        <taxon>Rhizorhapis</taxon>
    </lineage>
</organism>
<dbReference type="Pfam" id="PF08240">
    <property type="entry name" value="ADH_N"/>
    <property type="match status" value="1"/>
</dbReference>
<dbReference type="SMART" id="SM00829">
    <property type="entry name" value="PKS_ER"/>
    <property type="match status" value="1"/>
</dbReference>
<protein>
    <submittedName>
        <fullName evidence="4">NADPH2:quinone reductase</fullName>
        <ecNumber evidence="4">1.6.5.5</ecNumber>
    </submittedName>
</protein>
<dbReference type="Gene3D" id="3.40.50.720">
    <property type="entry name" value="NAD(P)-binding Rossmann-like Domain"/>
    <property type="match status" value="1"/>
</dbReference>
<dbReference type="AlphaFoldDB" id="A0A840HSV2"/>
<proteinExistence type="predicted"/>
<dbReference type="EC" id="1.6.5.5" evidence="4"/>
<evidence type="ECO:0000256" key="2">
    <source>
        <dbReference type="ARBA" id="ARBA00023002"/>
    </source>
</evidence>
<dbReference type="SUPFAM" id="SSF51735">
    <property type="entry name" value="NAD(P)-binding Rossmann-fold domains"/>
    <property type="match status" value="1"/>
</dbReference>
<dbReference type="Gene3D" id="3.90.180.10">
    <property type="entry name" value="Medium-chain alcohol dehydrogenases, catalytic domain"/>
    <property type="match status" value="1"/>
</dbReference>
<dbReference type="InterPro" id="IPR011032">
    <property type="entry name" value="GroES-like_sf"/>
</dbReference>
<dbReference type="EMBL" id="JACHOV010000003">
    <property type="protein sequence ID" value="MBB4640791.1"/>
    <property type="molecule type" value="Genomic_DNA"/>
</dbReference>
<comment type="caution">
    <text evidence="4">The sequence shown here is derived from an EMBL/GenBank/DDBJ whole genome shotgun (WGS) entry which is preliminary data.</text>
</comment>
<gene>
    <name evidence="4" type="ORF">HNQ99_001084</name>
</gene>
<dbReference type="Pfam" id="PF00107">
    <property type="entry name" value="ADH_zinc_N"/>
    <property type="match status" value="1"/>
</dbReference>
<dbReference type="Proteomes" id="UP000575068">
    <property type="component" value="Unassembled WGS sequence"/>
</dbReference>
<reference evidence="4 5" key="1">
    <citation type="submission" date="2020-08" db="EMBL/GenBank/DDBJ databases">
        <title>Genomic Encyclopedia of Type Strains, Phase IV (KMG-IV): sequencing the most valuable type-strain genomes for metagenomic binning, comparative biology and taxonomic classification.</title>
        <authorList>
            <person name="Goeker M."/>
        </authorList>
    </citation>
    <scope>NUCLEOTIDE SEQUENCE [LARGE SCALE GENOMIC DNA]</scope>
    <source>
        <strain evidence="4 5">DSM 7465</strain>
    </source>
</reference>
<dbReference type="RefSeq" id="WP_184474614.1">
    <property type="nucleotide sequence ID" value="NZ_JACHOV010000003.1"/>
</dbReference>
<keyword evidence="2 4" id="KW-0560">Oxidoreductase</keyword>
<dbReference type="GO" id="GO:0005829">
    <property type="term" value="C:cytosol"/>
    <property type="evidence" value="ECO:0007669"/>
    <property type="project" value="TreeGrafter"/>
</dbReference>
<dbReference type="CDD" id="cd05286">
    <property type="entry name" value="QOR2"/>
    <property type="match status" value="1"/>
</dbReference>
<dbReference type="InterPro" id="IPR013154">
    <property type="entry name" value="ADH-like_N"/>
</dbReference>
<dbReference type="InterPro" id="IPR013149">
    <property type="entry name" value="ADH-like_C"/>
</dbReference>
<dbReference type="InterPro" id="IPR020843">
    <property type="entry name" value="ER"/>
</dbReference>
<dbReference type="InterPro" id="IPR047618">
    <property type="entry name" value="QOR-like"/>
</dbReference>
<accession>A0A840HSV2</accession>
<evidence type="ECO:0000313" key="5">
    <source>
        <dbReference type="Proteomes" id="UP000575068"/>
    </source>
</evidence>
<dbReference type="GO" id="GO:0003960">
    <property type="term" value="F:quinone reductase (NADPH) activity"/>
    <property type="evidence" value="ECO:0007669"/>
    <property type="project" value="UniProtKB-EC"/>
</dbReference>
<name>A0A840HSV2_9SPHN</name>
<evidence type="ECO:0000313" key="4">
    <source>
        <dbReference type="EMBL" id="MBB4640791.1"/>
    </source>
</evidence>
<feature type="domain" description="Enoyl reductase (ER)" evidence="3">
    <location>
        <begin position="11"/>
        <end position="322"/>
    </location>
</feature>
<dbReference type="FunFam" id="3.40.50.720:FF:000053">
    <property type="entry name" value="Quinone oxidoreductase 1"/>
    <property type="match status" value="1"/>
</dbReference>
<keyword evidence="5" id="KW-1185">Reference proteome</keyword>
<dbReference type="SUPFAM" id="SSF50129">
    <property type="entry name" value="GroES-like"/>
    <property type="match status" value="1"/>
</dbReference>
<dbReference type="InterPro" id="IPR036291">
    <property type="entry name" value="NAD(P)-bd_dom_sf"/>
</dbReference>
<evidence type="ECO:0000259" key="3">
    <source>
        <dbReference type="SMART" id="SM00829"/>
    </source>
</evidence>
<dbReference type="PANTHER" id="PTHR48106">
    <property type="entry name" value="QUINONE OXIDOREDUCTASE PIG3-RELATED"/>
    <property type="match status" value="1"/>
</dbReference>
<dbReference type="PANTHER" id="PTHR48106:SF13">
    <property type="entry name" value="QUINONE OXIDOREDUCTASE-RELATED"/>
    <property type="match status" value="1"/>
</dbReference>
<dbReference type="GO" id="GO:0035925">
    <property type="term" value="F:mRNA 3'-UTR AU-rich region binding"/>
    <property type="evidence" value="ECO:0007669"/>
    <property type="project" value="TreeGrafter"/>
</dbReference>
<dbReference type="GO" id="GO:0070402">
    <property type="term" value="F:NADPH binding"/>
    <property type="evidence" value="ECO:0007669"/>
    <property type="project" value="TreeGrafter"/>
</dbReference>